<name>A0A9J6B4P1_SOLCO</name>
<feature type="coiled-coil region" evidence="1">
    <location>
        <begin position="80"/>
        <end position="114"/>
    </location>
</feature>
<feature type="non-terminal residue" evidence="2">
    <location>
        <position position="1"/>
    </location>
</feature>
<evidence type="ECO:0000313" key="2">
    <source>
        <dbReference type="EMBL" id="KAG5631600.1"/>
    </source>
</evidence>
<evidence type="ECO:0000256" key="1">
    <source>
        <dbReference type="SAM" id="Coils"/>
    </source>
</evidence>
<evidence type="ECO:0000313" key="3">
    <source>
        <dbReference type="Proteomes" id="UP000824120"/>
    </source>
</evidence>
<dbReference type="EMBL" id="JACXVP010000001">
    <property type="protein sequence ID" value="KAG5631600.1"/>
    <property type="molecule type" value="Genomic_DNA"/>
</dbReference>
<gene>
    <name evidence="2" type="ORF">H5410_003317</name>
</gene>
<accession>A0A9J6B4P1</accession>
<keyword evidence="1" id="KW-0175">Coiled coil</keyword>
<keyword evidence="3" id="KW-1185">Reference proteome</keyword>
<organism evidence="2 3">
    <name type="scientific">Solanum commersonii</name>
    <name type="common">Commerson's wild potato</name>
    <name type="synonym">Commerson's nightshade</name>
    <dbReference type="NCBI Taxonomy" id="4109"/>
    <lineage>
        <taxon>Eukaryota</taxon>
        <taxon>Viridiplantae</taxon>
        <taxon>Streptophyta</taxon>
        <taxon>Embryophyta</taxon>
        <taxon>Tracheophyta</taxon>
        <taxon>Spermatophyta</taxon>
        <taxon>Magnoliopsida</taxon>
        <taxon>eudicotyledons</taxon>
        <taxon>Gunneridae</taxon>
        <taxon>Pentapetalae</taxon>
        <taxon>asterids</taxon>
        <taxon>lamiids</taxon>
        <taxon>Solanales</taxon>
        <taxon>Solanaceae</taxon>
        <taxon>Solanoideae</taxon>
        <taxon>Solaneae</taxon>
        <taxon>Solanum</taxon>
    </lineage>
</organism>
<protein>
    <submittedName>
        <fullName evidence="2">Uncharacterized protein</fullName>
    </submittedName>
</protein>
<dbReference type="Proteomes" id="UP000824120">
    <property type="component" value="Chromosome 1"/>
</dbReference>
<sequence length="159" mass="18305">SKRISNWIYYVFYDQDMINERMNNNERSTDQPPQNVSWEGDMYSKVLGNEKRGYVRGLGLGPIPSVLWGSKSSVENIVLEDSSNKVVQRLEQEITELEEKQNEEIDLMKQNQKKSQSKLLQIRQFMQKYAPNESLLQDIIGTSNEQVPGHNSGLEGVPQ</sequence>
<proteinExistence type="predicted"/>
<comment type="caution">
    <text evidence="2">The sequence shown here is derived from an EMBL/GenBank/DDBJ whole genome shotgun (WGS) entry which is preliminary data.</text>
</comment>
<reference evidence="2 3" key="1">
    <citation type="submission" date="2020-09" db="EMBL/GenBank/DDBJ databases">
        <title>De no assembly of potato wild relative species, Solanum commersonii.</title>
        <authorList>
            <person name="Cho K."/>
        </authorList>
    </citation>
    <scope>NUCLEOTIDE SEQUENCE [LARGE SCALE GENOMIC DNA]</scope>
    <source>
        <strain evidence="2">LZ3.2</strain>
        <tissue evidence="2">Leaf</tissue>
    </source>
</reference>
<dbReference type="AlphaFoldDB" id="A0A9J6B4P1"/>
<dbReference type="OrthoDB" id="1299232at2759"/>